<dbReference type="EMBL" id="JADNYJ010000012">
    <property type="protein sequence ID" value="KAF8908134.1"/>
    <property type="molecule type" value="Genomic_DNA"/>
</dbReference>
<sequence>MSYVSLSGFLISAMAWTVKGIGTRIAVDQENLTVEVKATNQAQRLRHHCLRWLRPPRERGALAMRDSFPATQVLRAVVEAQGQMKIKYREQGVDELLQLKLHQALAATDDVPEGSTIVLATGDGNMGQFNEEGFLGPVRTALRRGWKVELYAWEDGLSEFWIDIKASRKSVDNPLHRQVALGDVNLG</sequence>
<dbReference type="OrthoDB" id="5590473at2759"/>
<accession>A0A9P5TQW0</accession>
<name>A0A9P5TQW0_GYMJU</name>
<gene>
    <name evidence="2" type="ORF">CPB84DRAFT_205708</name>
</gene>
<dbReference type="AlphaFoldDB" id="A0A9P5TQW0"/>
<evidence type="ECO:0000313" key="2">
    <source>
        <dbReference type="EMBL" id="KAF8908134.1"/>
    </source>
</evidence>
<dbReference type="Proteomes" id="UP000724874">
    <property type="component" value="Unassembled WGS sequence"/>
</dbReference>
<keyword evidence="3" id="KW-1185">Reference proteome</keyword>
<organism evidence="2 3">
    <name type="scientific">Gymnopilus junonius</name>
    <name type="common">Spectacular rustgill mushroom</name>
    <name type="synonym">Gymnopilus spectabilis subsp. junonius</name>
    <dbReference type="NCBI Taxonomy" id="109634"/>
    <lineage>
        <taxon>Eukaryota</taxon>
        <taxon>Fungi</taxon>
        <taxon>Dikarya</taxon>
        <taxon>Basidiomycota</taxon>
        <taxon>Agaricomycotina</taxon>
        <taxon>Agaricomycetes</taxon>
        <taxon>Agaricomycetidae</taxon>
        <taxon>Agaricales</taxon>
        <taxon>Agaricineae</taxon>
        <taxon>Hymenogastraceae</taxon>
        <taxon>Gymnopilus</taxon>
    </lineage>
</organism>
<protein>
    <submittedName>
        <fullName evidence="2">Uncharacterized protein</fullName>
    </submittedName>
</protein>
<reference evidence="2" key="1">
    <citation type="submission" date="2020-11" db="EMBL/GenBank/DDBJ databases">
        <authorList>
            <consortium name="DOE Joint Genome Institute"/>
            <person name="Ahrendt S."/>
            <person name="Riley R."/>
            <person name="Andreopoulos W."/>
            <person name="LaButti K."/>
            <person name="Pangilinan J."/>
            <person name="Ruiz-duenas F.J."/>
            <person name="Barrasa J.M."/>
            <person name="Sanchez-Garcia M."/>
            <person name="Camarero S."/>
            <person name="Miyauchi S."/>
            <person name="Serrano A."/>
            <person name="Linde D."/>
            <person name="Babiker R."/>
            <person name="Drula E."/>
            <person name="Ayuso-Fernandez I."/>
            <person name="Pacheco R."/>
            <person name="Padilla G."/>
            <person name="Ferreira P."/>
            <person name="Barriuso J."/>
            <person name="Kellner H."/>
            <person name="Castanera R."/>
            <person name="Alfaro M."/>
            <person name="Ramirez L."/>
            <person name="Pisabarro A.G."/>
            <person name="Kuo A."/>
            <person name="Tritt A."/>
            <person name="Lipzen A."/>
            <person name="He G."/>
            <person name="Yan M."/>
            <person name="Ng V."/>
            <person name="Cullen D."/>
            <person name="Martin F."/>
            <person name="Rosso M.-N."/>
            <person name="Henrissat B."/>
            <person name="Hibbett D."/>
            <person name="Martinez A.T."/>
            <person name="Grigoriev I.V."/>
        </authorList>
    </citation>
    <scope>NUCLEOTIDE SEQUENCE</scope>
    <source>
        <strain evidence="2">AH 44721</strain>
    </source>
</reference>
<dbReference type="CDD" id="cd18724">
    <property type="entry name" value="PIN_LabA-like"/>
    <property type="match status" value="1"/>
</dbReference>
<keyword evidence="1" id="KW-0732">Signal</keyword>
<proteinExistence type="predicted"/>
<feature type="signal peptide" evidence="1">
    <location>
        <begin position="1"/>
        <end position="20"/>
    </location>
</feature>
<feature type="chain" id="PRO_5040304386" evidence="1">
    <location>
        <begin position="21"/>
        <end position="187"/>
    </location>
</feature>
<comment type="caution">
    <text evidence="2">The sequence shown here is derived from an EMBL/GenBank/DDBJ whole genome shotgun (WGS) entry which is preliminary data.</text>
</comment>
<evidence type="ECO:0000313" key="3">
    <source>
        <dbReference type="Proteomes" id="UP000724874"/>
    </source>
</evidence>
<evidence type="ECO:0000256" key="1">
    <source>
        <dbReference type="SAM" id="SignalP"/>
    </source>
</evidence>